<dbReference type="InterPro" id="IPR036388">
    <property type="entry name" value="WH-like_DNA-bd_sf"/>
</dbReference>
<dbReference type="STRING" id="1123010.SAMN02745724_04794"/>
<accession>A0A1I1TEC5</accession>
<name>A0A1I1TEC5_9GAMM</name>
<dbReference type="SUPFAM" id="SSF88659">
    <property type="entry name" value="Sigma3 and sigma4 domains of RNA polymerase sigma factors"/>
    <property type="match status" value="1"/>
</dbReference>
<protein>
    <submittedName>
        <fullName evidence="6">RNA polymerase sigma-70 factor, ECF subfamily</fullName>
    </submittedName>
</protein>
<dbReference type="Gene3D" id="1.10.1740.10">
    <property type="match status" value="1"/>
</dbReference>
<dbReference type="InterPro" id="IPR013249">
    <property type="entry name" value="RNA_pol_sigma70_r4_t2"/>
</dbReference>
<keyword evidence="3" id="KW-0731">Sigma factor</keyword>
<evidence type="ECO:0000256" key="3">
    <source>
        <dbReference type="ARBA" id="ARBA00023082"/>
    </source>
</evidence>
<dbReference type="InterPro" id="IPR013324">
    <property type="entry name" value="RNA_pol_sigma_r3/r4-like"/>
</dbReference>
<keyword evidence="7" id="KW-1185">Reference proteome</keyword>
<dbReference type="CDD" id="cd06171">
    <property type="entry name" value="Sigma70_r4"/>
    <property type="match status" value="1"/>
</dbReference>
<dbReference type="NCBIfam" id="TIGR02937">
    <property type="entry name" value="sigma70-ECF"/>
    <property type="match status" value="1"/>
</dbReference>
<organism evidence="6 7">
    <name type="scientific">Pseudoalteromonas denitrificans DSM 6059</name>
    <dbReference type="NCBI Taxonomy" id="1123010"/>
    <lineage>
        <taxon>Bacteria</taxon>
        <taxon>Pseudomonadati</taxon>
        <taxon>Pseudomonadota</taxon>
        <taxon>Gammaproteobacteria</taxon>
        <taxon>Alteromonadales</taxon>
        <taxon>Pseudoalteromonadaceae</taxon>
        <taxon>Pseudoalteromonas</taxon>
    </lineage>
</organism>
<dbReference type="EMBL" id="FOLO01000066">
    <property type="protein sequence ID" value="SFD53840.1"/>
    <property type="molecule type" value="Genomic_DNA"/>
</dbReference>
<dbReference type="GO" id="GO:0016987">
    <property type="term" value="F:sigma factor activity"/>
    <property type="evidence" value="ECO:0007669"/>
    <property type="project" value="UniProtKB-KW"/>
</dbReference>
<dbReference type="Gene3D" id="1.10.10.10">
    <property type="entry name" value="Winged helix-like DNA-binding domain superfamily/Winged helix DNA-binding domain"/>
    <property type="match status" value="1"/>
</dbReference>
<dbReference type="InterPro" id="IPR039425">
    <property type="entry name" value="RNA_pol_sigma-70-like"/>
</dbReference>
<evidence type="ECO:0000256" key="2">
    <source>
        <dbReference type="ARBA" id="ARBA00023015"/>
    </source>
</evidence>
<dbReference type="InterPro" id="IPR014284">
    <property type="entry name" value="RNA_pol_sigma-70_dom"/>
</dbReference>
<evidence type="ECO:0000313" key="6">
    <source>
        <dbReference type="EMBL" id="SFD53840.1"/>
    </source>
</evidence>
<dbReference type="PANTHER" id="PTHR43133">
    <property type="entry name" value="RNA POLYMERASE ECF-TYPE SIGMA FACTO"/>
    <property type="match status" value="1"/>
</dbReference>
<dbReference type="NCBIfam" id="NF006550">
    <property type="entry name" value="PRK09047.1"/>
    <property type="match status" value="1"/>
</dbReference>
<dbReference type="Proteomes" id="UP000198862">
    <property type="component" value="Unassembled WGS sequence"/>
</dbReference>
<dbReference type="GO" id="GO:0006352">
    <property type="term" value="P:DNA-templated transcription initiation"/>
    <property type="evidence" value="ECO:0007669"/>
    <property type="project" value="InterPro"/>
</dbReference>
<feature type="domain" description="RNA polymerase sigma factor 70 region 4 type 2" evidence="5">
    <location>
        <begin position="153"/>
        <end position="198"/>
    </location>
</feature>
<keyword evidence="2" id="KW-0805">Transcription regulation</keyword>
<comment type="similarity">
    <text evidence="1">Belongs to the sigma-70 factor family. ECF subfamily.</text>
</comment>
<proteinExistence type="inferred from homology"/>
<dbReference type="GO" id="GO:0003677">
    <property type="term" value="F:DNA binding"/>
    <property type="evidence" value="ECO:0007669"/>
    <property type="project" value="InterPro"/>
</dbReference>
<evidence type="ECO:0000256" key="4">
    <source>
        <dbReference type="ARBA" id="ARBA00023163"/>
    </source>
</evidence>
<evidence type="ECO:0000313" key="7">
    <source>
        <dbReference type="Proteomes" id="UP000198862"/>
    </source>
</evidence>
<reference evidence="6 7" key="1">
    <citation type="submission" date="2016-10" db="EMBL/GenBank/DDBJ databases">
        <authorList>
            <person name="de Groot N.N."/>
        </authorList>
    </citation>
    <scope>NUCLEOTIDE SEQUENCE [LARGE SCALE GENOMIC DNA]</scope>
    <source>
        <strain evidence="6 7">DSM 6059</strain>
    </source>
</reference>
<dbReference type="PANTHER" id="PTHR43133:SF64">
    <property type="entry name" value="ECF SIGMA FACTOR"/>
    <property type="match status" value="1"/>
</dbReference>
<dbReference type="SUPFAM" id="SSF88946">
    <property type="entry name" value="Sigma2 domain of RNA polymerase sigma factors"/>
    <property type="match status" value="1"/>
</dbReference>
<dbReference type="RefSeq" id="WP_091990763.1">
    <property type="nucleotide sequence ID" value="NZ_FOLO01000066.1"/>
</dbReference>
<dbReference type="AlphaFoldDB" id="A0A1I1TEC5"/>
<evidence type="ECO:0000259" key="5">
    <source>
        <dbReference type="Pfam" id="PF08281"/>
    </source>
</evidence>
<evidence type="ECO:0000256" key="1">
    <source>
        <dbReference type="ARBA" id="ARBA00010641"/>
    </source>
</evidence>
<sequence length="211" mass="24634">MDQNYNRNINLYGHDAISVTEDDLEQTQKATEITMEAFLIDIEKRAYHMAAFASGSHADALDLLQDSMIKLVTNYQDRPSNEWKPLFYKILQNRIRDWHRHQKVKNLVFFWKSNTPDEENEDFPAFEHYVSQTNTPDKEFEKSEQQTAALHHLKKLSGKQQQCFLLRSWEGLSVAQTADVMGCSQGSVKTHYSRAVIKIRTLMEEENDITF</sequence>
<dbReference type="Pfam" id="PF08281">
    <property type="entry name" value="Sigma70_r4_2"/>
    <property type="match status" value="1"/>
</dbReference>
<dbReference type="OrthoDB" id="9783733at2"/>
<dbReference type="InterPro" id="IPR013325">
    <property type="entry name" value="RNA_pol_sigma_r2"/>
</dbReference>
<gene>
    <name evidence="6" type="ORF">SAMN02745724_04794</name>
</gene>
<keyword evidence="4" id="KW-0804">Transcription</keyword>